<dbReference type="PANTHER" id="PTHR46943">
    <property type="entry name" value="PENTRAXIN-RELATED PROTEIN PTX3"/>
    <property type="match status" value="1"/>
</dbReference>
<feature type="domain" description="LamG-like jellyroll fold" evidence="4">
    <location>
        <begin position="1029"/>
        <end position="1172"/>
    </location>
</feature>
<dbReference type="InterPro" id="IPR006558">
    <property type="entry name" value="LamG-like"/>
</dbReference>
<gene>
    <name evidence="5" type="ORF">ACH4OY_31405</name>
</gene>
<reference evidence="5 6" key="1">
    <citation type="submission" date="2024-10" db="EMBL/GenBank/DDBJ databases">
        <title>The Natural Products Discovery Center: Release of the First 8490 Sequenced Strains for Exploring Actinobacteria Biosynthetic Diversity.</title>
        <authorList>
            <person name="Kalkreuter E."/>
            <person name="Kautsar S.A."/>
            <person name="Yang D."/>
            <person name="Bader C.D."/>
            <person name="Teijaro C.N."/>
            <person name="Fluegel L."/>
            <person name="Davis C.M."/>
            <person name="Simpson J.R."/>
            <person name="Lauterbach L."/>
            <person name="Steele A.D."/>
            <person name="Gui C."/>
            <person name="Meng S."/>
            <person name="Li G."/>
            <person name="Viehrig K."/>
            <person name="Ye F."/>
            <person name="Su P."/>
            <person name="Kiefer A.F."/>
            <person name="Nichols A."/>
            <person name="Cepeda A.J."/>
            <person name="Yan W."/>
            <person name="Fan B."/>
            <person name="Jiang Y."/>
            <person name="Adhikari A."/>
            <person name="Zheng C.-J."/>
            <person name="Schuster L."/>
            <person name="Cowan T.M."/>
            <person name="Smanski M.J."/>
            <person name="Chevrette M.G."/>
            <person name="De Carvalho L.P.S."/>
            <person name="Shen B."/>
        </authorList>
    </citation>
    <scope>NUCLEOTIDE SEQUENCE [LARGE SCALE GENOMIC DNA]</scope>
    <source>
        <strain evidence="5 6">NPDC021253</strain>
    </source>
</reference>
<proteinExistence type="predicted"/>
<dbReference type="Pfam" id="PF13385">
    <property type="entry name" value="Laminin_G_3"/>
    <property type="match status" value="2"/>
</dbReference>
<evidence type="ECO:0000313" key="5">
    <source>
        <dbReference type="EMBL" id="MFI0797152.1"/>
    </source>
</evidence>
<feature type="compositionally biased region" description="Polar residues" evidence="3">
    <location>
        <begin position="225"/>
        <end position="237"/>
    </location>
</feature>
<evidence type="ECO:0000259" key="4">
    <source>
        <dbReference type="SMART" id="SM00560"/>
    </source>
</evidence>
<dbReference type="Gene3D" id="2.60.120.200">
    <property type="match status" value="2"/>
</dbReference>
<dbReference type="InterPro" id="IPR013320">
    <property type="entry name" value="ConA-like_dom_sf"/>
</dbReference>
<dbReference type="EMBL" id="JBIRPU010000048">
    <property type="protein sequence ID" value="MFI0797152.1"/>
    <property type="molecule type" value="Genomic_DNA"/>
</dbReference>
<comment type="caution">
    <text evidence="5">The sequence shown here is derived from an EMBL/GenBank/DDBJ whole genome shotgun (WGS) entry which is preliminary data.</text>
</comment>
<dbReference type="InterPro" id="IPR042837">
    <property type="entry name" value="PTX3"/>
</dbReference>
<keyword evidence="2" id="KW-1015">Disulfide bond</keyword>
<dbReference type="PANTHER" id="PTHR46943:SF1">
    <property type="entry name" value="PENTRAXIN-RELATED PROTEIN PTX3"/>
    <property type="match status" value="1"/>
</dbReference>
<name>A0ABW7SXY4_9ACTN</name>
<protein>
    <submittedName>
        <fullName evidence="5">LamG domain-containing protein</fullName>
    </submittedName>
</protein>
<sequence>MLSTLVAGFVVVPGVSAVAATSSPRGPLAARDAAAASRLAEETGQRVEVAAGRSELTQVFALPDGGFQQESAVVPQRARRADGSWAPLDLSLTRGGDELWRPAVSVADVRFSAGGSGPMVTLVRQGKSFSLSWQGGPLPAPTIVGDSATYPGVLPDVDLVVRATWTGFSHVLVVKTAQAAANPALRQLRFDVGGDAQAVYVGGGELRAVADGQVLAESAAATMWDSTPGSASRSQTAGRVAGMATGEESTPAGPGDAAVTAPVRTSVTGDGDILLHPDEALLTREDVVFPVFIDPPWSTGKSRWAYATNNNSTNSDVSVARVGKNPDTGVLYRSFFDFSLNSIAKKYVSKAYVQATLDHSWSCGDTITYLWHAGPISSTPRTKWSPTMTQAIENAYSHGNEADGCGAEDPDMTVNFESAAITTKIQDHAANSAPYITLALCACAAGGSGETTQDRWKKFFPNSVKLIVDYSSYPGQPYGLQTTGAACSPGVRSVIGTLTPTLSGVFPDADGTQALKTKWEWLEIPASGTYNDSTPRKTAPAGASVPAGGRSTTAALSGLANGKSYAFRAMATDPAPYNLPSAWSGWCEFKTDVSYPDVAATVSTLPAGPGEKGVFTLSSNTSTVVKFRYGWTFPPTTEIPATGTGIRTATVTLTAPKYGENILYVSAINSAQTEGQGSVAFIVDRPAPPTSWWKLEPRPGVTQTQALTDERTEATITTPLAPTGVTWSPGLRMPGASSPTFNGASSALNHNQSVVNTTESFSVAAWVRLSALPSEDNVAVSQDGTSAAGFQLGVRMAGSPLTPRWAFVMKDTPDQASTTRSIATAALTSADVGRWTHLAGVFDRPSGKMLLYVNGTLVGDADRAAAPWAATGIFSIGRGFNAAPAKWFTGAIADVQVYDRVLVEQDFTGSIATDAYPFNEPGMVSAPKTSAWDFKNAYPCYEASTNPSSPACGVNEVGDFSRHLALTDGTWIGYGQRNKALLLDGTHFVEDPTDPHYNQVTQEYGRAQNNLGDEISPNWSDGAVVRTDASFTVSAWARVDAATGRQTILSQDHGSGYSGFDLQFRDTSGGQWAFTVRAGATNTTAITTAAVAAVDPTEWHQLTGVLDAERRQIRLYVDGQLKTTTALVAAWQPWNATGPFVVGRSDQPAGFTDWFTGGVDDVVGYQGAFTDGGVRDLYDTQVNQTGEE</sequence>
<dbReference type="SUPFAM" id="SSF49899">
    <property type="entry name" value="Concanavalin A-like lectins/glucanases"/>
    <property type="match status" value="2"/>
</dbReference>
<evidence type="ECO:0000256" key="2">
    <source>
        <dbReference type="ARBA" id="ARBA00023157"/>
    </source>
</evidence>
<feature type="domain" description="LamG-like jellyroll fold" evidence="4">
    <location>
        <begin position="759"/>
        <end position="905"/>
    </location>
</feature>
<evidence type="ECO:0000313" key="6">
    <source>
        <dbReference type="Proteomes" id="UP001611075"/>
    </source>
</evidence>
<feature type="region of interest" description="Disordered" evidence="3">
    <location>
        <begin position="225"/>
        <end position="258"/>
    </location>
</feature>
<dbReference type="Proteomes" id="UP001611075">
    <property type="component" value="Unassembled WGS sequence"/>
</dbReference>
<keyword evidence="6" id="KW-1185">Reference proteome</keyword>
<evidence type="ECO:0000256" key="3">
    <source>
        <dbReference type="SAM" id="MobiDB-lite"/>
    </source>
</evidence>
<dbReference type="SMART" id="SM00560">
    <property type="entry name" value="LamGL"/>
    <property type="match status" value="2"/>
</dbReference>
<dbReference type="RefSeq" id="WP_396685909.1">
    <property type="nucleotide sequence ID" value="NZ_JBIRPU010000048.1"/>
</dbReference>
<evidence type="ECO:0000256" key="1">
    <source>
        <dbReference type="ARBA" id="ARBA00022729"/>
    </source>
</evidence>
<organism evidence="5 6">
    <name type="scientific">Micromonospora rubida</name>
    <dbReference type="NCBI Taxonomy" id="2697657"/>
    <lineage>
        <taxon>Bacteria</taxon>
        <taxon>Bacillati</taxon>
        <taxon>Actinomycetota</taxon>
        <taxon>Actinomycetes</taxon>
        <taxon>Micromonosporales</taxon>
        <taxon>Micromonosporaceae</taxon>
        <taxon>Micromonospora</taxon>
    </lineage>
</organism>
<keyword evidence="1" id="KW-0732">Signal</keyword>
<accession>A0ABW7SXY4</accession>